<keyword evidence="4" id="KW-0788">Thiol protease</keyword>
<keyword evidence="6" id="KW-1185">Reference proteome</keyword>
<gene>
    <name evidence="5" type="ORF">PSNMU_V1.4_AUG-EV-PASAV3_0011690</name>
</gene>
<evidence type="ECO:0000313" key="6">
    <source>
        <dbReference type="Proteomes" id="UP000291116"/>
    </source>
</evidence>
<proteinExistence type="inferred from homology"/>
<dbReference type="GO" id="GO:0008234">
    <property type="term" value="F:cysteine-type peptidase activity"/>
    <property type="evidence" value="ECO:0007669"/>
    <property type="project" value="UniProtKB-KW"/>
</dbReference>
<comment type="similarity">
    <text evidence="1">Belongs to the peptidase C15 family.</text>
</comment>
<dbReference type="EMBL" id="CAACVS010000029">
    <property type="protein sequence ID" value="VEU34460.1"/>
    <property type="molecule type" value="Genomic_DNA"/>
</dbReference>
<dbReference type="PANTHER" id="PTHR23402:SF1">
    <property type="entry name" value="PYROGLUTAMYL-PEPTIDASE I"/>
    <property type="match status" value="1"/>
</dbReference>
<dbReference type="Gene3D" id="3.40.630.20">
    <property type="entry name" value="Peptidase C15, pyroglutamyl peptidase I-like"/>
    <property type="match status" value="1"/>
</dbReference>
<dbReference type="InterPro" id="IPR036440">
    <property type="entry name" value="Peptidase_C15-like_sf"/>
</dbReference>
<dbReference type="SUPFAM" id="SSF53182">
    <property type="entry name" value="Pyrrolidone carboxyl peptidase (pyroglutamate aminopeptidase)"/>
    <property type="match status" value="1"/>
</dbReference>
<evidence type="ECO:0000313" key="5">
    <source>
        <dbReference type="EMBL" id="VEU34460.1"/>
    </source>
</evidence>
<evidence type="ECO:0000256" key="1">
    <source>
        <dbReference type="ARBA" id="ARBA00006641"/>
    </source>
</evidence>
<protein>
    <submittedName>
        <fullName evidence="5">Uncharacterized protein</fullName>
    </submittedName>
</protein>
<dbReference type="PANTHER" id="PTHR23402">
    <property type="entry name" value="PROTEASE FAMILY C15 PYROGLUTAMYL-PEPTIDASE I-RELATED"/>
    <property type="match status" value="1"/>
</dbReference>
<keyword evidence="2" id="KW-0645">Protease</keyword>
<dbReference type="AlphaFoldDB" id="A0A448YXJ3"/>
<evidence type="ECO:0000256" key="4">
    <source>
        <dbReference type="ARBA" id="ARBA00022807"/>
    </source>
</evidence>
<keyword evidence="3" id="KW-0378">Hydrolase</keyword>
<accession>A0A448YXJ3</accession>
<name>A0A448YXJ3_9STRA</name>
<evidence type="ECO:0000256" key="3">
    <source>
        <dbReference type="ARBA" id="ARBA00022801"/>
    </source>
</evidence>
<dbReference type="InterPro" id="IPR016125">
    <property type="entry name" value="Peptidase_C15-like"/>
</dbReference>
<dbReference type="Proteomes" id="UP000291116">
    <property type="component" value="Unassembled WGS sequence"/>
</dbReference>
<dbReference type="Pfam" id="PF01470">
    <property type="entry name" value="Peptidase_C15"/>
    <property type="match status" value="1"/>
</dbReference>
<evidence type="ECO:0000256" key="2">
    <source>
        <dbReference type="ARBA" id="ARBA00022670"/>
    </source>
</evidence>
<sequence length="188" mass="20925">MDRVKREYIEAPKAKEQERPQKIVLLHLGVARSSCFRLEACAYNEATFRIPDQKGYQPMATPIVPSHELGKCYETTLDLEGLKQTLEKEFPAISTSLSTDPGRYVCNYVYCKSLEISLPYSMDNSAATEAAQTTTATTNPTIENDGGEDYENNTICCSSLFLHVPHFSVVSKEDQLAYVSGVLRALAK</sequence>
<dbReference type="OrthoDB" id="407146at2759"/>
<reference evidence="5 6" key="1">
    <citation type="submission" date="2019-01" db="EMBL/GenBank/DDBJ databases">
        <authorList>
            <person name="Ferrante I. M."/>
        </authorList>
    </citation>
    <scope>NUCLEOTIDE SEQUENCE [LARGE SCALE GENOMIC DNA]</scope>
    <source>
        <strain evidence="5 6">B856</strain>
    </source>
</reference>
<organism evidence="5 6">
    <name type="scientific">Pseudo-nitzschia multistriata</name>
    <dbReference type="NCBI Taxonomy" id="183589"/>
    <lineage>
        <taxon>Eukaryota</taxon>
        <taxon>Sar</taxon>
        <taxon>Stramenopiles</taxon>
        <taxon>Ochrophyta</taxon>
        <taxon>Bacillariophyta</taxon>
        <taxon>Bacillariophyceae</taxon>
        <taxon>Bacillariophycidae</taxon>
        <taxon>Bacillariales</taxon>
        <taxon>Bacillariaceae</taxon>
        <taxon>Pseudo-nitzschia</taxon>
    </lineage>
</organism>
<dbReference type="GO" id="GO:0006508">
    <property type="term" value="P:proteolysis"/>
    <property type="evidence" value="ECO:0007669"/>
    <property type="project" value="UniProtKB-KW"/>
</dbReference>